<feature type="transmembrane region" description="Helical" evidence="12">
    <location>
        <begin position="316"/>
        <end position="339"/>
    </location>
</feature>
<dbReference type="InterPro" id="IPR043205">
    <property type="entry name" value="CYB561/CYBRD1-like"/>
</dbReference>
<evidence type="ECO:0000256" key="12">
    <source>
        <dbReference type="SAM" id="Phobius"/>
    </source>
</evidence>
<dbReference type="Pfam" id="PF03188">
    <property type="entry name" value="Cytochrom_B561"/>
    <property type="match status" value="1"/>
</dbReference>
<evidence type="ECO:0000256" key="9">
    <source>
        <dbReference type="ARBA" id="ARBA00023004"/>
    </source>
</evidence>
<protein>
    <recommendedName>
        <fullName evidence="13">Cytochrome b561 domain-containing protein</fullName>
    </recommendedName>
</protein>
<keyword evidence="8 12" id="KW-1133">Transmembrane helix</keyword>
<dbReference type="Gene3D" id="1.20.120.1770">
    <property type="match status" value="1"/>
</dbReference>
<feature type="compositionally biased region" description="Basic and acidic residues" evidence="11">
    <location>
        <begin position="17"/>
        <end position="39"/>
    </location>
</feature>
<keyword evidence="3" id="KW-0813">Transport</keyword>
<keyword evidence="5 12" id="KW-0812">Transmembrane</keyword>
<feature type="domain" description="Cytochrome b561" evidence="13">
    <location>
        <begin position="211"/>
        <end position="333"/>
    </location>
</feature>
<feature type="transmembrane region" description="Helical" evidence="12">
    <location>
        <begin position="242"/>
        <end position="264"/>
    </location>
</feature>
<evidence type="ECO:0000256" key="3">
    <source>
        <dbReference type="ARBA" id="ARBA00022448"/>
    </source>
</evidence>
<evidence type="ECO:0000256" key="6">
    <source>
        <dbReference type="ARBA" id="ARBA00022723"/>
    </source>
</evidence>
<dbReference type="AlphaFoldDB" id="A0A1D2N4N9"/>
<organism evidence="14 15">
    <name type="scientific">Orchesella cincta</name>
    <name type="common">Springtail</name>
    <name type="synonym">Podura cincta</name>
    <dbReference type="NCBI Taxonomy" id="48709"/>
    <lineage>
        <taxon>Eukaryota</taxon>
        <taxon>Metazoa</taxon>
        <taxon>Ecdysozoa</taxon>
        <taxon>Arthropoda</taxon>
        <taxon>Hexapoda</taxon>
        <taxon>Collembola</taxon>
        <taxon>Entomobryomorpha</taxon>
        <taxon>Entomobryoidea</taxon>
        <taxon>Orchesellidae</taxon>
        <taxon>Orchesellinae</taxon>
        <taxon>Orchesella</taxon>
    </lineage>
</organism>
<gene>
    <name evidence="14" type="ORF">Ocin01_06435</name>
</gene>
<proteinExistence type="predicted"/>
<evidence type="ECO:0000256" key="4">
    <source>
        <dbReference type="ARBA" id="ARBA00022617"/>
    </source>
</evidence>
<evidence type="ECO:0000256" key="10">
    <source>
        <dbReference type="ARBA" id="ARBA00023136"/>
    </source>
</evidence>
<evidence type="ECO:0000256" key="11">
    <source>
        <dbReference type="SAM" id="MobiDB-lite"/>
    </source>
</evidence>
<dbReference type="SMART" id="SM00665">
    <property type="entry name" value="B561"/>
    <property type="match status" value="1"/>
</dbReference>
<dbReference type="InterPro" id="IPR006593">
    <property type="entry name" value="Cyt_b561/ferric_Rdtase_TM"/>
</dbReference>
<keyword evidence="4" id="KW-0349">Heme</keyword>
<evidence type="ECO:0000256" key="7">
    <source>
        <dbReference type="ARBA" id="ARBA00022982"/>
    </source>
</evidence>
<dbReference type="EMBL" id="LJIJ01000221">
    <property type="protein sequence ID" value="ODN00240.1"/>
    <property type="molecule type" value="Genomic_DNA"/>
</dbReference>
<feature type="transmembrane region" description="Helical" evidence="12">
    <location>
        <begin position="209"/>
        <end position="230"/>
    </location>
</feature>
<dbReference type="CDD" id="cd08554">
    <property type="entry name" value="Cyt_b561"/>
    <property type="match status" value="1"/>
</dbReference>
<evidence type="ECO:0000256" key="2">
    <source>
        <dbReference type="ARBA" id="ARBA00004141"/>
    </source>
</evidence>
<evidence type="ECO:0000256" key="5">
    <source>
        <dbReference type="ARBA" id="ARBA00022692"/>
    </source>
</evidence>
<dbReference type="GO" id="GO:0046872">
    <property type="term" value="F:metal ion binding"/>
    <property type="evidence" value="ECO:0007669"/>
    <property type="project" value="UniProtKB-KW"/>
</dbReference>
<feature type="region of interest" description="Disordered" evidence="11">
    <location>
        <begin position="68"/>
        <end position="88"/>
    </location>
</feature>
<dbReference type="PANTHER" id="PTHR10106:SF0">
    <property type="entry name" value="LD36721P"/>
    <property type="match status" value="1"/>
</dbReference>
<keyword evidence="15" id="KW-1185">Reference proteome</keyword>
<keyword evidence="10 12" id="KW-0472">Membrane</keyword>
<evidence type="ECO:0000313" key="15">
    <source>
        <dbReference type="Proteomes" id="UP000094527"/>
    </source>
</evidence>
<keyword evidence="9" id="KW-0408">Iron</keyword>
<evidence type="ECO:0000256" key="1">
    <source>
        <dbReference type="ARBA" id="ARBA00001970"/>
    </source>
</evidence>
<comment type="subcellular location">
    <subcellularLocation>
        <location evidence="2">Membrane</location>
        <topology evidence="2">Multi-pass membrane protein</topology>
    </subcellularLocation>
</comment>
<comment type="cofactor">
    <cofactor evidence="1">
        <name>heme b</name>
        <dbReference type="ChEBI" id="CHEBI:60344"/>
    </cofactor>
</comment>
<dbReference type="GO" id="GO:0016020">
    <property type="term" value="C:membrane"/>
    <property type="evidence" value="ECO:0007669"/>
    <property type="project" value="UniProtKB-SubCell"/>
</dbReference>
<sequence length="436" mass="49650">MWPFTRHAEQAQQPIPKVEKTSFESDRTGRTSGSSDRKGSRTLQRANFSRMSKDAILARLEAKIGTHNFMQDEEEDDDTEGIKRGRKSSVMSRRFKSFMQSRRLSSRPIAIVRTSEDDILKLKEGLNQAEKGTEQLTAIPVLPADEMDSLTSEIKLWYKTRRTLKCVFFCAMLCGLSVFTASIVFALYWYAEPPPASWSALYRIGSKPYNVHMCGQLANMSLMVIGMLVFRLLPHASLSKVLLIHGCTFTCSFTVCLTSISFAISYHHTFTKNEQHFYSIHSWIGVIVIILYFLSMLTGLLVLFRPSDGVRRLHPPLSILTFMLCGASSISGIFIRALIQLGPAYKTFTIQSVTVNVCGVLILLQCIFVRLGITNFLYRRRPKPQWDVVVFRSLEALEEPFLDIHDQYESLEDWIDDVNQARLRALRVPHSMTKGH</sequence>
<keyword evidence="7" id="KW-0249">Electron transport</keyword>
<feature type="transmembrane region" description="Helical" evidence="12">
    <location>
        <begin position="351"/>
        <end position="373"/>
    </location>
</feature>
<feature type="transmembrane region" description="Helical" evidence="12">
    <location>
        <begin position="284"/>
        <end position="304"/>
    </location>
</feature>
<dbReference type="PANTHER" id="PTHR10106">
    <property type="entry name" value="CYTOCHROME B561-RELATED"/>
    <property type="match status" value="1"/>
</dbReference>
<feature type="transmembrane region" description="Helical" evidence="12">
    <location>
        <begin position="166"/>
        <end position="189"/>
    </location>
</feature>
<feature type="region of interest" description="Disordered" evidence="11">
    <location>
        <begin position="1"/>
        <end position="48"/>
    </location>
</feature>
<evidence type="ECO:0000313" key="14">
    <source>
        <dbReference type="EMBL" id="ODN00240.1"/>
    </source>
</evidence>
<dbReference type="Proteomes" id="UP000094527">
    <property type="component" value="Unassembled WGS sequence"/>
</dbReference>
<comment type="caution">
    <text evidence="14">The sequence shown here is derived from an EMBL/GenBank/DDBJ whole genome shotgun (WGS) entry which is preliminary data.</text>
</comment>
<dbReference type="OrthoDB" id="907479at2759"/>
<name>A0A1D2N4N9_ORCCI</name>
<dbReference type="GO" id="GO:0016491">
    <property type="term" value="F:oxidoreductase activity"/>
    <property type="evidence" value="ECO:0007669"/>
    <property type="project" value="InterPro"/>
</dbReference>
<evidence type="ECO:0000259" key="13">
    <source>
        <dbReference type="SMART" id="SM00665"/>
    </source>
</evidence>
<reference evidence="14 15" key="1">
    <citation type="journal article" date="2016" name="Genome Biol. Evol.">
        <title>Gene Family Evolution Reflects Adaptation to Soil Environmental Stressors in the Genome of the Collembolan Orchesella cincta.</title>
        <authorList>
            <person name="Faddeeva-Vakhrusheva A."/>
            <person name="Derks M.F."/>
            <person name="Anvar S.Y."/>
            <person name="Agamennone V."/>
            <person name="Suring W."/>
            <person name="Smit S."/>
            <person name="van Straalen N.M."/>
            <person name="Roelofs D."/>
        </authorList>
    </citation>
    <scope>NUCLEOTIDE SEQUENCE [LARGE SCALE GENOMIC DNA]</scope>
    <source>
        <tissue evidence="14">Mixed pool</tissue>
    </source>
</reference>
<accession>A0A1D2N4N9</accession>
<evidence type="ECO:0000256" key="8">
    <source>
        <dbReference type="ARBA" id="ARBA00022989"/>
    </source>
</evidence>
<keyword evidence="6" id="KW-0479">Metal-binding</keyword>